<dbReference type="InterPro" id="IPR011682">
    <property type="entry name" value="Glyco_hydro_38_C"/>
</dbReference>
<comment type="similarity">
    <text evidence="1">Belongs to the glycosyl hydrolase 38 family.</text>
</comment>
<feature type="coiled-coil region" evidence="5">
    <location>
        <begin position="576"/>
        <end position="603"/>
    </location>
</feature>
<dbReference type="AlphaFoldDB" id="D9PYY5"/>
<dbReference type="SUPFAM" id="SSF74650">
    <property type="entry name" value="Galactose mutarotase-like"/>
    <property type="match status" value="1"/>
</dbReference>
<dbReference type="PANTHER" id="PTHR46017:SF1">
    <property type="entry name" value="ALPHA-MANNOSIDASE 2C1"/>
    <property type="match status" value="1"/>
</dbReference>
<organism evidence="7 8">
    <name type="scientific">Acidilobus saccharovorans (strain DSM 16705 / JCM 18335 / VKM B-2471 / 345-15)</name>
    <dbReference type="NCBI Taxonomy" id="666510"/>
    <lineage>
        <taxon>Archaea</taxon>
        <taxon>Thermoproteota</taxon>
        <taxon>Thermoprotei</taxon>
        <taxon>Acidilobales</taxon>
        <taxon>Acidilobaceae</taxon>
        <taxon>Acidilobus</taxon>
    </lineage>
</organism>
<dbReference type="InterPro" id="IPR037094">
    <property type="entry name" value="Glyco_hydro_38_cen_sf"/>
</dbReference>
<dbReference type="GO" id="GO:0030246">
    <property type="term" value="F:carbohydrate binding"/>
    <property type="evidence" value="ECO:0007669"/>
    <property type="project" value="InterPro"/>
</dbReference>
<feature type="domain" description="Glycoside hydrolase family 38 central" evidence="6">
    <location>
        <begin position="513"/>
        <end position="586"/>
    </location>
</feature>
<evidence type="ECO:0000313" key="7">
    <source>
        <dbReference type="EMBL" id="ADL19772.1"/>
    </source>
</evidence>
<dbReference type="HOGENOM" id="CLU_003442_1_0_2"/>
<dbReference type="InterPro" id="IPR041147">
    <property type="entry name" value="GH38_C"/>
</dbReference>
<dbReference type="Gene3D" id="3.20.110.10">
    <property type="entry name" value="Glycoside hydrolase 38, N terminal domain"/>
    <property type="match status" value="1"/>
</dbReference>
<keyword evidence="8" id="KW-1185">Reference proteome</keyword>
<dbReference type="GO" id="GO:0046872">
    <property type="term" value="F:metal ion binding"/>
    <property type="evidence" value="ECO:0007669"/>
    <property type="project" value="UniProtKB-KW"/>
</dbReference>
<keyword evidence="4 7" id="KW-0326">Glycosidase</keyword>
<dbReference type="GO" id="GO:0004559">
    <property type="term" value="F:alpha-mannosidase activity"/>
    <property type="evidence" value="ECO:0007669"/>
    <property type="project" value="UniProtKB-EC"/>
</dbReference>
<dbReference type="CDD" id="cd10789">
    <property type="entry name" value="GH38N_AMII_ER_cytosolic"/>
    <property type="match status" value="1"/>
</dbReference>
<protein>
    <submittedName>
        <fullName evidence="7">Alpha-mannosidase</fullName>
        <ecNumber evidence="7">3.2.1.24</ecNumber>
    </submittedName>
</protein>
<dbReference type="Gene3D" id="2.70.98.30">
    <property type="entry name" value="Golgi alpha-mannosidase II, domain 4"/>
    <property type="match status" value="1"/>
</dbReference>
<dbReference type="Proteomes" id="UP000000346">
    <property type="component" value="Chromosome"/>
</dbReference>
<dbReference type="SUPFAM" id="SSF88713">
    <property type="entry name" value="Glycoside hydrolase/deacetylase"/>
    <property type="match status" value="1"/>
</dbReference>
<proteinExistence type="inferred from homology"/>
<evidence type="ECO:0000313" key="8">
    <source>
        <dbReference type="Proteomes" id="UP000000346"/>
    </source>
</evidence>
<dbReference type="SMART" id="SM00872">
    <property type="entry name" value="Alpha-mann_mid"/>
    <property type="match status" value="1"/>
</dbReference>
<keyword evidence="5" id="KW-0175">Coiled coil</keyword>
<name>D9PYY5_ACIS3</name>
<keyword evidence="2" id="KW-0479">Metal-binding</keyword>
<dbReference type="Pfam" id="PF09261">
    <property type="entry name" value="Alpha-mann_mid"/>
    <property type="match status" value="1"/>
</dbReference>
<dbReference type="InterPro" id="IPR011330">
    <property type="entry name" value="Glyco_hydro/deAcase_b/a-brl"/>
</dbReference>
<dbReference type="Gene3D" id="2.60.40.2220">
    <property type="match status" value="1"/>
</dbReference>
<dbReference type="FunCoup" id="D9PYY5">
    <property type="interactions" value="104"/>
</dbReference>
<gene>
    <name evidence="7" type="ordered locus">ASAC_1367</name>
</gene>
<dbReference type="InterPro" id="IPR000602">
    <property type="entry name" value="Glyco_hydro_38_N"/>
</dbReference>
<dbReference type="Pfam" id="PF07748">
    <property type="entry name" value="Glyco_hydro_38C"/>
    <property type="match status" value="1"/>
</dbReference>
<reference evidence="7 8" key="1">
    <citation type="journal article" date="2010" name="Appl. Environ. Microbiol.">
        <title>The genome sequence of the crenarchaeon Acidilobus saccharovorans supports a new order, Acidilobales, and suggests an important ecological role in terrestrial acidic hot springs.</title>
        <authorList>
            <person name="Mardanov A.V."/>
            <person name="Svetlitchnyi V.A."/>
            <person name="Beletsky A.V."/>
            <person name="Prokofeva M.I."/>
            <person name="Bonch-Osmolovskaya E.A."/>
            <person name="Ravin N.V."/>
            <person name="Skryabin K.G."/>
        </authorList>
    </citation>
    <scope>NUCLEOTIDE SEQUENCE [LARGE SCALE GENOMIC DNA]</scope>
    <source>
        <strain evidence="8">DSM 16705 / JCM 18335 / VKM B-2471 / 345-15</strain>
    </source>
</reference>
<sequence length="1009" mass="113109">MRAAIAKEEIRVSCKPFTLVSILEKLTPQAIAHRVLLVLASSFREVRPVPWSREGTTLYSYRYSSESPKDLYMVVTAHSVPALVRLDGRPYYEIDREHHQVPLPRGQHTVTAELTIYDDFGEPALKMGRPLGPPRAYTALRDPEGYALFLYASSALEVAQSTRDQQLRDDLLSLLSRSLSLVRVPSISPAQLEIASTLYRTSYDAGRVLVSLDESLSSVYVEPEGVQFSEALRVLREGLKDLVERHGKPGVAHVVGHAHIDAAWLWPFSETRRKVLRTTATVLTLMDQFRDMKYVQSSSLYYEWLQQDAPELIERIAQLIKEGRWELGAGYIEFDPNVTSGESMARQLLYSQRFFERAFGRRAEVLWLPDSFGYQATLAQIARLSGVKYFATHKLTWNDTNQFPYGPFLWDGGDGVPIPSVVFGFGGRGYNSPLTASSVLEQWDRWPTKEYPTLISYGYGDGGGGPTEDMELLFDVINEMPGLPRLVHSRPSEYFNYIEVSSLDRWRGRLYVETHRGTYTSHSAMKALHFDAERWMRELEAWSALANAYDRSEAQSLWKVIMKDEFHDVLPGSAIREVYDEVYRELQDVIDKARAEAAKAMSLLAGGSGNAVFNSLPWPRAGYVVVNSPVDGAQRVDEGYLAFVKVPPMGYSSLRPADPGDSVSARTEGDKVILEGSRLRVVIERDGTISSILLKDSGHEFVSGRANELAVYQNSPGWADAWDIEPGYRLGEVKLKADSVTVKESGPLRASAAITYSFGRSSVTEEVRLYAGLPLVEFKVTIDAVDREQMLKAWHSFNVNNDYYAYGAPLGVLEEPARRNNSWERAMFEVPFQKFIDVYDSSRGAAILSPKKYGASVMDNRVGLTLLRTPVFPDPATDLGRQEFTYAIYVHPGDWRSANVPRVAYEYAFQLTVGPGSGEGSFMELSPSNLVLEAVKVPEDGDGIVVRVFEAHNSSGVGVLRAPFRVGEARSVNILEEDEVPRELSVEGDLVRFSYRPREIITLLLRPAR</sequence>
<evidence type="ECO:0000256" key="3">
    <source>
        <dbReference type="ARBA" id="ARBA00022801"/>
    </source>
</evidence>
<dbReference type="PANTHER" id="PTHR46017">
    <property type="entry name" value="ALPHA-MANNOSIDASE 2C1"/>
    <property type="match status" value="1"/>
</dbReference>
<dbReference type="GO" id="GO:0009313">
    <property type="term" value="P:oligosaccharide catabolic process"/>
    <property type="evidence" value="ECO:0007669"/>
    <property type="project" value="TreeGrafter"/>
</dbReference>
<dbReference type="eggNOG" id="arCOG03661">
    <property type="taxonomic scope" value="Archaea"/>
</dbReference>
<dbReference type="InterPro" id="IPR028995">
    <property type="entry name" value="Glyco_hydro_57/38_cen_sf"/>
</dbReference>
<dbReference type="KEGG" id="asc:ASAC_1367"/>
<evidence type="ECO:0000256" key="1">
    <source>
        <dbReference type="ARBA" id="ARBA00009792"/>
    </source>
</evidence>
<dbReference type="SUPFAM" id="SSF88688">
    <property type="entry name" value="Families 57/38 glycoside transferase middle domain"/>
    <property type="match status" value="1"/>
</dbReference>
<dbReference type="InterPro" id="IPR011013">
    <property type="entry name" value="Gal_mutarotase_sf_dom"/>
</dbReference>
<dbReference type="Gene3D" id="1.20.1270.50">
    <property type="entry name" value="Glycoside hydrolase family 38, central domain"/>
    <property type="match status" value="1"/>
</dbReference>
<evidence type="ECO:0000256" key="2">
    <source>
        <dbReference type="ARBA" id="ARBA00022723"/>
    </source>
</evidence>
<dbReference type="InParanoid" id="D9PYY5"/>
<dbReference type="InterPro" id="IPR027291">
    <property type="entry name" value="Glyco_hydro_38_N_sf"/>
</dbReference>
<dbReference type="Pfam" id="PF17677">
    <property type="entry name" value="Glyco_hydro38C2"/>
    <property type="match status" value="1"/>
</dbReference>
<accession>D9PYY5</accession>
<dbReference type="EC" id="3.2.1.24" evidence="7"/>
<dbReference type="InterPro" id="IPR015341">
    <property type="entry name" value="Glyco_hydro_38_cen"/>
</dbReference>
<dbReference type="GO" id="GO:0006013">
    <property type="term" value="P:mannose metabolic process"/>
    <property type="evidence" value="ECO:0007669"/>
    <property type="project" value="InterPro"/>
</dbReference>
<evidence type="ECO:0000256" key="5">
    <source>
        <dbReference type="SAM" id="Coils"/>
    </source>
</evidence>
<dbReference type="Pfam" id="PF01074">
    <property type="entry name" value="Glyco_hydro_38N"/>
    <property type="match status" value="1"/>
</dbReference>
<dbReference type="CAZy" id="GH38">
    <property type="family name" value="Glycoside Hydrolase Family 38"/>
</dbReference>
<evidence type="ECO:0000256" key="4">
    <source>
        <dbReference type="ARBA" id="ARBA00023295"/>
    </source>
</evidence>
<keyword evidence="3 7" id="KW-0378">Hydrolase</keyword>
<dbReference type="EMBL" id="CP001742">
    <property type="protein sequence ID" value="ADL19772.1"/>
    <property type="molecule type" value="Genomic_DNA"/>
</dbReference>
<dbReference type="STRING" id="666510.ASAC_1367"/>
<evidence type="ECO:0000259" key="6">
    <source>
        <dbReference type="SMART" id="SM00872"/>
    </source>
</evidence>